<dbReference type="AlphaFoldDB" id="A0A108UCE7"/>
<keyword evidence="6" id="KW-0812">Transmembrane</keyword>
<keyword evidence="7" id="KW-0653">Protein transport</keyword>
<evidence type="ECO:0000256" key="3">
    <source>
        <dbReference type="ARBA" id="ARBA00022448"/>
    </source>
</evidence>
<dbReference type="InterPro" id="IPR037682">
    <property type="entry name" value="TonB_C"/>
</dbReference>
<evidence type="ECO:0000313" key="12">
    <source>
        <dbReference type="Proteomes" id="UP000023435"/>
    </source>
</evidence>
<evidence type="ECO:0000256" key="6">
    <source>
        <dbReference type="ARBA" id="ARBA00022692"/>
    </source>
</evidence>
<keyword evidence="3" id="KW-0813">Transport</keyword>
<protein>
    <submittedName>
        <fullName evidence="11">Ferric siderophore transport system, periplasmic binding protein TonB</fullName>
    </submittedName>
</protein>
<dbReference type="PANTHER" id="PTHR33446">
    <property type="entry name" value="PROTEIN TONB-RELATED"/>
    <property type="match status" value="1"/>
</dbReference>
<comment type="caution">
    <text evidence="11">The sequence shown here is derived from an EMBL/GenBank/DDBJ whole genome shotgun (WGS) entry which is preliminary data.</text>
</comment>
<evidence type="ECO:0000256" key="8">
    <source>
        <dbReference type="ARBA" id="ARBA00022989"/>
    </source>
</evidence>
<dbReference type="GO" id="GO:0031992">
    <property type="term" value="F:energy transducer activity"/>
    <property type="evidence" value="ECO:0007669"/>
    <property type="project" value="TreeGrafter"/>
</dbReference>
<keyword evidence="9" id="KW-0472">Membrane</keyword>
<sequence>MSVIAGALALHAWLLLAMTLPVNPFERSAFVSAGDPLVVQIPYPEIPDPPGCGLRVPDPPPNLTVIAQHVRGSIDPRPTLPLSVPSLLDTLRLPPAHYRASVDLPLQAVASPAPVYPRKALHAGLSGSVEIEVVVGVDGVPLTARIARSSGHRALDEAALAAVLSGWRFQPRMRDGEAVEAVARVPIDFVLPAGAARG</sequence>
<comment type="similarity">
    <text evidence="2">Belongs to the TonB family.</text>
</comment>
<feature type="domain" description="TonB C-terminal" evidence="10">
    <location>
        <begin position="101"/>
        <end position="198"/>
    </location>
</feature>
<keyword evidence="4" id="KW-1003">Cell membrane</keyword>
<evidence type="ECO:0000259" key="10">
    <source>
        <dbReference type="PROSITE" id="PS52015"/>
    </source>
</evidence>
<dbReference type="Proteomes" id="UP000023435">
    <property type="component" value="Unassembled WGS sequence"/>
</dbReference>
<dbReference type="Pfam" id="PF03544">
    <property type="entry name" value="TonB_C"/>
    <property type="match status" value="1"/>
</dbReference>
<evidence type="ECO:0000256" key="4">
    <source>
        <dbReference type="ARBA" id="ARBA00022475"/>
    </source>
</evidence>
<gene>
    <name evidence="11" type="ORF">AZ78_3965</name>
</gene>
<dbReference type="EMBL" id="JAJA02000001">
    <property type="protein sequence ID" value="KWS06409.1"/>
    <property type="molecule type" value="Genomic_DNA"/>
</dbReference>
<evidence type="ECO:0000313" key="11">
    <source>
        <dbReference type="EMBL" id="KWS06409.1"/>
    </source>
</evidence>
<dbReference type="PANTHER" id="PTHR33446:SF2">
    <property type="entry name" value="PROTEIN TONB"/>
    <property type="match status" value="1"/>
</dbReference>
<dbReference type="InterPro" id="IPR006260">
    <property type="entry name" value="TonB/TolA_C"/>
</dbReference>
<dbReference type="GO" id="GO:0055085">
    <property type="term" value="P:transmembrane transport"/>
    <property type="evidence" value="ECO:0007669"/>
    <property type="project" value="InterPro"/>
</dbReference>
<reference evidence="11 12" key="1">
    <citation type="journal article" date="2014" name="Genome Announc.">
        <title>Draft Genome Sequence of Lysobacter capsici AZ78, a Bacterium Antagonistic to Plant-Pathogenic Oomycetes.</title>
        <authorList>
            <person name="Puopolo G."/>
            <person name="Sonego P."/>
            <person name="Engelen K."/>
            <person name="Pertot I."/>
        </authorList>
    </citation>
    <scope>NUCLEOTIDE SEQUENCE [LARGE SCALE GENOMIC DNA]</scope>
    <source>
        <strain evidence="11 12">AZ78</strain>
    </source>
</reference>
<keyword evidence="5" id="KW-0997">Cell inner membrane</keyword>
<evidence type="ECO:0000256" key="1">
    <source>
        <dbReference type="ARBA" id="ARBA00004383"/>
    </source>
</evidence>
<keyword evidence="8" id="KW-1133">Transmembrane helix</keyword>
<dbReference type="SUPFAM" id="SSF74653">
    <property type="entry name" value="TolA/TonB C-terminal domain"/>
    <property type="match status" value="1"/>
</dbReference>
<dbReference type="GO" id="GO:0098797">
    <property type="term" value="C:plasma membrane protein complex"/>
    <property type="evidence" value="ECO:0007669"/>
    <property type="project" value="TreeGrafter"/>
</dbReference>
<keyword evidence="12" id="KW-1185">Reference proteome</keyword>
<dbReference type="GO" id="GO:0015031">
    <property type="term" value="P:protein transport"/>
    <property type="evidence" value="ECO:0007669"/>
    <property type="project" value="UniProtKB-KW"/>
</dbReference>
<organism evidence="11 12">
    <name type="scientific">Lysobacter capsici AZ78</name>
    <dbReference type="NCBI Taxonomy" id="1444315"/>
    <lineage>
        <taxon>Bacteria</taxon>
        <taxon>Pseudomonadati</taxon>
        <taxon>Pseudomonadota</taxon>
        <taxon>Gammaproteobacteria</taxon>
        <taxon>Lysobacterales</taxon>
        <taxon>Lysobacteraceae</taxon>
        <taxon>Lysobacter</taxon>
    </lineage>
</organism>
<accession>A0A108UCE7</accession>
<proteinExistence type="inferred from homology"/>
<evidence type="ECO:0000256" key="5">
    <source>
        <dbReference type="ARBA" id="ARBA00022519"/>
    </source>
</evidence>
<comment type="subcellular location">
    <subcellularLocation>
        <location evidence="1">Cell inner membrane</location>
        <topology evidence="1">Single-pass membrane protein</topology>
        <orientation evidence="1">Periplasmic side</orientation>
    </subcellularLocation>
</comment>
<dbReference type="NCBIfam" id="TIGR01352">
    <property type="entry name" value="tonB_Cterm"/>
    <property type="match status" value="1"/>
</dbReference>
<dbReference type="InterPro" id="IPR051045">
    <property type="entry name" value="TonB-dependent_transducer"/>
</dbReference>
<name>A0A108UCE7_9GAMM</name>
<evidence type="ECO:0000256" key="2">
    <source>
        <dbReference type="ARBA" id="ARBA00006555"/>
    </source>
</evidence>
<dbReference type="Gene3D" id="3.30.1150.10">
    <property type="match status" value="1"/>
</dbReference>
<evidence type="ECO:0000256" key="9">
    <source>
        <dbReference type="ARBA" id="ARBA00023136"/>
    </source>
</evidence>
<evidence type="ECO:0000256" key="7">
    <source>
        <dbReference type="ARBA" id="ARBA00022927"/>
    </source>
</evidence>
<dbReference type="PROSITE" id="PS52015">
    <property type="entry name" value="TONB_CTD"/>
    <property type="match status" value="1"/>
</dbReference>